<name>A0A0A9CHZ3_ARUDO</name>
<sequence>MTITPPYVCYCSMPIIILPLVQLFSSTVTNPMVIVVVPAFDLFFSSE</sequence>
<reference evidence="1" key="2">
    <citation type="journal article" date="2015" name="Data Brief">
        <title>Shoot transcriptome of the giant reed, Arundo donax.</title>
        <authorList>
            <person name="Barrero R.A."/>
            <person name="Guerrero F.D."/>
            <person name="Moolhuijzen P."/>
            <person name="Goolsby J.A."/>
            <person name="Tidwell J."/>
            <person name="Bellgard S.E."/>
            <person name="Bellgard M.I."/>
        </authorList>
    </citation>
    <scope>NUCLEOTIDE SEQUENCE</scope>
    <source>
        <tissue evidence="1">Shoot tissue taken approximately 20 cm above the soil surface</tissue>
    </source>
</reference>
<protein>
    <submittedName>
        <fullName evidence="1">Uncharacterized protein</fullName>
    </submittedName>
</protein>
<reference evidence="1" key="1">
    <citation type="submission" date="2014-09" db="EMBL/GenBank/DDBJ databases">
        <authorList>
            <person name="Magalhaes I.L.F."/>
            <person name="Oliveira U."/>
            <person name="Santos F.R."/>
            <person name="Vidigal T.H.D.A."/>
            <person name="Brescovit A.D."/>
            <person name="Santos A.J."/>
        </authorList>
    </citation>
    <scope>NUCLEOTIDE SEQUENCE</scope>
    <source>
        <tissue evidence="1">Shoot tissue taken approximately 20 cm above the soil surface</tissue>
    </source>
</reference>
<accession>A0A0A9CHZ3</accession>
<dbReference type="AlphaFoldDB" id="A0A0A9CHZ3"/>
<dbReference type="EMBL" id="GBRH01226788">
    <property type="protein sequence ID" value="JAD71107.1"/>
    <property type="molecule type" value="Transcribed_RNA"/>
</dbReference>
<proteinExistence type="predicted"/>
<evidence type="ECO:0000313" key="1">
    <source>
        <dbReference type="EMBL" id="JAD71107.1"/>
    </source>
</evidence>
<organism evidence="1">
    <name type="scientific">Arundo donax</name>
    <name type="common">Giant reed</name>
    <name type="synonym">Donax arundinaceus</name>
    <dbReference type="NCBI Taxonomy" id="35708"/>
    <lineage>
        <taxon>Eukaryota</taxon>
        <taxon>Viridiplantae</taxon>
        <taxon>Streptophyta</taxon>
        <taxon>Embryophyta</taxon>
        <taxon>Tracheophyta</taxon>
        <taxon>Spermatophyta</taxon>
        <taxon>Magnoliopsida</taxon>
        <taxon>Liliopsida</taxon>
        <taxon>Poales</taxon>
        <taxon>Poaceae</taxon>
        <taxon>PACMAD clade</taxon>
        <taxon>Arundinoideae</taxon>
        <taxon>Arundineae</taxon>
        <taxon>Arundo</taxon>
    </lineage>
</organism>